<evidence type="ECO:0000313" key="4">
    <source>
        <dbReference type="Proteomes" id="UP000051952"/>
    </source>
</evidence>
<dbReference type="Proteomes" id="UP000051952">
    <property type="component" value="Unassembled WGS sequence"/>
</dbReference>
<protein>
    <submittedName>
        <fullName evidence="3">Uncharacterized protein</fullName>
    </submittedName>
</protein>
<accession>A0A0S4JVE0</accession>
<dbReference type="VEuPathDB" id="TriTrypDB:BSAL_47030c"/>
<dbReference type="EMBL" id="CYKH01002227">
    <property type="protein sequence ID" value="CUG94207.1"/>
    <property type="molecule type" value="Genomic_DNA"/>
</dbReference>
<evidence type="ECO:0000313" key="3">
    <source>
        <dbReference type="EMBL" id="CUG94207.1"/>
    </source>
</evidence>
<feature type="region of interest" description="Disordered" evidence="2">
    <location>
        <begin position="88"/>
        <end position="109"/>
    </location>
</feature>
<dbReference type="AlphaFoldDB" id="A0A0S4JVE0"/>
<proteinExistence type="predicted"/>
<organism evidence="3 4">
    <name type="scientific">Bodo saltans</name>
    <name type="common">Flagellated protozoan</name>
    <dbReference type="NCBI Taxonomy" id="75058"/>
    <lineage>
        <taxon>Eukaryota</taxon>
        <taxon>Discoba</taxon>
        <taxon>Euglenozoa</taxon>
        <taxon>Kinetoplastea</taxon>
        <taxon>Metakinetoplastina</taxon>
        <taxon>Eubodonida</taxon>
        <taxon>Bodonidae</taxon>
        <taxon>Bodo</taxon>
    </lineage>
</organism>
<feature type="non-terminal residue" evidence="3">
    <location>
        <position position="309"/>
    </location>
</feature>
<feature type="region of interest" description="Disordered" evidence="2">
    <location>
        <begin position="1"/>
        <end position="31"/>
    </location>
</feature>
<sequence length="309" mass="34771">MASRFIAAPSAVNGATTRSSSTSSRERHQHEEEVAALLAELEDLKKENDCLRQVQDQFWQLLYEKEDLQRELEVLRTSQRQLAMSVHGATDGAQHRVQPRNTGHSGVDQREYDAVSTALHECMELLMDREQQQTLHRTELGSRGPVRAFLSWLALSHDRAQALSSLQIARDEAGIPGSLSPRNSKAIGVFSPTYGVGSISKEEKESLLRELHSSKQEVRQLQEELDRTDMSRMQALEDAERMQQQIEVLSSGVQDLRKAYNGVKQQAESSTKNAQAVQDLKSQLANRDATKKNVDDGFCRRVMCVSKVR</sequence>
<gene>
    <name evidence="3" type="ORF">BSAL_47030c</name>
</gene>
<keyword evidence="4" id="KW-1185">Reference proteome</keyword>
<evidence type="ECO:0000256" key="2">
    <source>
        <dbReference type="SAM" id="MobiDB-lite"/>
    </source>
</evidence>
<evidence type="ECO:0000256" key="1">
    <source>
        <dbReference type="SAM" id="Coils"/>
    </source>
</evidence>
<name>A0A0S4JVE0_BODSA</name>
<keyword evidence="1" id="KW-0175">Coiled coil</keyword>
<feature type="coiled-coil region" evidence="1">
    <location>
        <begin position="204"/>
        <end position="273"/>
    </location>
</feature>
<reference evidence="4" key="1">
    <citation type="submission" date="2015-09" db="EMBL/GenBank/DDBJ databases">
        <authorList>
            <consortium name="Pathogen Informatics"/>
        </authorList>
    </citation>
    <scope>NUCLEOTIDE SEQUENCE [LARGE SCALE GENOMIC DNA]</scope>
    <source>
        <strain evidence="4">Lake Konstanz</strain>
    </source>
</reference>
<dbReference type="OrthoDB" id="248995at2759"/>